<reference evidence="2 3" key="1">
    <citation type="submission" date="2020-04" db="EMBL/GenBank/DDBJ databases">
        <authorList>
            <person name="De Canck E."/>
        </authorList>
    </citation>
    <scope>NUCLEOTIDE SEQUENCE [LARGE SCALE GENOMIC DNA]</scope>
    <source>
        <strain evidence="2 3">LMG 28688</strain>
    </source>
</reference>
<evidence type="ECO:0000256" key="1">
    <source>
        <dbReference type="SAM" id="MobiDB-lite"/>
    </source>
</evidence>
<protein>
    <submittedName>
        <fullName evidence="2">Uncharacterized protein</fullName>
    </submittedName>
</protein>
<dbReference type="RefSeq" id="WP_175197600.1">
    <property type="nucleotide sequence ID" value="NZ_CADIKL010000040.1"/>
</dbReference>
<gene>
    <name evidence="2" type="ORF">LMG28688_05783</name>
</gene>
<dbReference type="AlphaFoldDB" id="A0A6J5GN53"/>
<evidence type="ECO:0000313" key="2">
    <source>
        <dbReference type="EMBL" id="CAB3803412.1"/>
    </source>
</evidence>
<name>A0A6J5GN53_9BURK</name>
<sequence>MSDFFSRLAERSLAAPPESIRPRLPGLFEPLPASAPSLPAIDSGPADDFDARASRIAAEHQGSDVPSTAPTLVAIPQRPQKDFEAQRPPAQVEAQTPVPFRQEPAAPPRLLAPRRLEPGVADEDRPPKSALRPGLTESAVSVPPSAARTLDAVTAPKNVADTLREPPSPQGLAIAPMTLTAPALPAELLARIAASVAGQRSQPKDERAPHRSAKQSVPASETVVEVSIGRIEIRGAESQSSSRKEAPRPAVMTLDEYLRQRRSASTGPGRS</sequence>
<proteinExistence type="predicted"/>
<evidence type="ECO:0000313" key="3">
    <source>
        <dbReference type="Proteomes" id="UP000494119"/>
    </source>
</evidence>
<dbReference type="EMBL" id="CADIKL010000040">
    <property type="protein sequence ID" value="CAB3803412.1"/>
    <property type="molecule type" value="Genomic_DNA"/>
</dbReference>
<feature type="region of interest" description="Disordered" evidence="1">
    <location>
        <begin position="196"/>
        <end position="271"/>
    </location>
</feature>
<accession>A0A6J5GN53</accession>
<feature type="compositionally biased region" description="Basic and acidic residues" evidence="1">
    <location>
        <begin position="49"/>
        <end position="62"/>
    </location>
</feature>
<organism evidence="2 3">
    <name type="scientific">Paraburkholderia caffeinitolerans</name>
    <dbReference type="NCBI Taxonomy" id="1723730"/>
    <lineage>
        <taxon>Bacteria</taxon>
        <taxon>Pseudomonadati</taxon>
        <taxon>Pseudomonadota</taxon>
        <taxon>Betaproteobacteria</taxon>
        <taxon>Burkholderiales</taxon>
        <taxon>Burkholderiaceae</taxon>
        <taxon>Paraburkholderia</taxon>
    </lineage>
</organism>
<keyword evidence="3" id="KW-1185">Reference proteome</keyword>
<dbReference type="Proteomes" id="UP000494119">
    <property type="component" value="Unassembled WGS sequence"/>
</dbReference>
<feature type="region of interest" description="Disordered" evidence="1">
    <location>
        <begin position="1"/>
        <end position="151"/>
    </location>
</feature>
<feature type="compositionally biased region" description="Basic and acidic residues" evidence="1">
    <location>
        <begin position="114"/>
        <end position="127"/>
    </location>
</feature>
<feature type="compositionally biased region" description="Low complexity" evidence="1">
    <location>
        <begin position="30"/>
        <end position="40"/>
    </location>
</feature>